<gene>
    <name evidence="1" type="ORF">BV25DRAFT_1092371</name>
</gene>
<evidence type="ECO:0000313" key="2">
    <source>
        <dbReference type="Proteomes" id="UP000814140"/>
    </source>
</evidence>
<dbReference type="Proteomes" id="UP000814140">
    <property type="component" value="Unassembled WGS sequence"/>
</dbReference>
<proteinExistence type="predicted"/>
<protein>
    <submittedName>
        <fullName evidence="1">Uncharacterized protein</fullName>
    </submittedName>
</protein>
<comment type="caution">
    <text evidence="1">The sequence shown here is derived from an EMBL/GenBank/DDBJ whole genome shotgun (WGS) entry which is preliminary data.</text>
</comment>
<name>A0ACB8TFY9_9AGAM</name>
<organism evidence="1 2">
    <name type="scientific">Artomyces pyxidatus</name>
    <dbReference type="NCBI Taxonomy" id="48021"/>
    <lineage>
        <taxon>Eukaryota</taxon>
        <taxon>Fungi</taxon>
        <taxon>Dikarya</taxon>
        <taxon>Basidiomycota</taxon>
        <taxon>Agaricomycotina</taxon>
        <taxon>Agaricomycetes</taxon>
        <taxon>Russulales</taxon>
        <taxon>Auriscalpiaceae</taxon>
        <taxon>Artomyces</taxon>
    </lineage>
</organism>
<reference evidence="1" key="1">
    <citation type="submission" date="2021-03" db="EMBL/GenBank/DDBJ databases">
        <authorList>
            <consortium name="DOE Joint Genome Institute"/>
            <person name="Ahrendt S."/>
            <person name="Looney B.P."/>
            <person name="Miyauchi S."/>
            <person name="Morin E."/>
            <person name="Drula E."/>
            <person name="Courty P.E."/>
            <person name="Chicoki N."/>
            <person name="Fauchery L."/>
            <person name="Kohler A."/>
            <person name="Kuo A."/>
            <person name="Labutti K."/>
            <person name="Pangilinan J."/>
            <person name="Lipzen A."/>
            <person name="Riley R."/>
            <person name="Andreopoulos W."/>
            <person name="He G."/>
            <person name="Johnson J."/>
            <person name="Barry K.W."/>
            <person name="Grigoriev I.V."/>
            <person name="Nagy L."/>
            <person name="Hibbett D."/>
            <person name="Henrissat B."/>
            <person name="Matheny P.B."/>
            <person name="Labbe J."/>
            <person name="Martin F."/>
        </authorList>
    </citation>
    <scope>NUCLEOTIDE SEQUENCE</scope>
    <source>
        <strain evidence="1">HHB10654</strain>
    </source>
</reference>
<keyword evidence="2" id="KW-1185">Reference proteome</keyword>
<sequence length="260" mass="28798">MAISRLNLDALPVELLYEIQFYALSEDLPHTNRRIYSVFKSAPPTVQAEYIVRQHLLAPPFAKPVCIVTRALRFPICNSAVLDAVLRRGDVPKSNAAPELPRRLFRPLTDRAPGGGSWKDRHEPLPFLQHLYSHPQMQPPDADSHNGYALARAVFAGFRPLVHFLLEHGASPKRKNGLAVLLAIKRGDLGMVKLLIEPAPGAPAGRAKKRRVADRMQVDAEMLKTAVRCNAMDIAEYLMAKGCVPDIKTLGLLMKHNVAA</sequence>
<accession>A0ACB8TFY9</accession>
<evidence type="ECO:0000313" key="1">
    <source>
        <dbReference type="EMBL" id="KAI0067349.1"/>
    </source>
</evidence>
<dbReference type="EMBL" id="MU277190">
    <property type="protein sequence ID" value="KAI0067349.1"/>
    <property type="molecule type" value="Genomic_DNA"/>
</dbReference>
<reference evidence="1" key="2">
    <citation type="journal article" date="2022" name="New Phytol.">
        <title>Evolutionary transition to the ectomycorrhizal habit in the genomes of a hyperdiverse lineage of mushroom-forming fungi.</title>
        <authorList>
            <person name="Looney B."/>
            <person name="Miyauchi S."/>
            <person name="Morin E."/>
            <person name="Drula E."/>
            <person name="Courty P.E."/>
            <person name="Kohler A."/>
            <person name="Kuo A."/>
            <person name="LaButti K."/>
            <person name="Pangilinan J."/>
            <person name="Lipzen A."/>
            <person name="Riley R."/>
            <person name="Andreopoulos W."/>
            <person name="He G."/>
            <person name="Johnson J."/>
            <person name="Nolan M."/>
            <person name="Tritt A."/>
            <person name="Barry K.W."/>
            <person name="Grigoriev I.V."/>
            <person name="Nagy L.G."/>
            <person name="Hibbett D."/>
            <person name="Henrissat B."/>
            <person name="Matheny P.B."/>
            <person name="Labbe J."/>
            <person name="Martin F.M."/>
        </authorList>
    </citation>
    <scope>NUCLEOTIDE SEQUENCE</scope>
    <source>
        <strain evidence="1">HHB10654</strain>
    </source>
</reference>